<dbReference type="Proteomes" id="UP001597474">
    <property type="component" value="Unassembled WGS sequence"/>
</dbReference>
<evidence type="ECO:0000313" key="3">
    <source>
        <dbReference type="EMBL" id="MFD2740381.1"/>
    </source>
</evidence>
<name>A0ABW5U575_9RHOB</name>
<evidence type="ECO:0008006" key="5">
    <source>
        <dbReference type="Google" id="ProtNLM"/>
    </source>
</evidence>
<proteinExistence type="predicted"/>
<accession>A0ABW5U575</accession>
<evidence type="ECO:0000256" key="2">
    <source>
        <dbReference type="SAM" id="SignalP"/>
    </source>
</evidence>
<dbReference type="PROSITE" id="PS51257">
    <property type="entry name" value="PROKAR_LIPOPROTEIN"/>
    <property type="match status" value="1"/>
</dbReference>
<keyword evidence="4" id="KW-1185">Reference proteome</keyword>
<dbReference type="EMBL" id="JBHUMP010000010">
    <property type="protein sequence ID" value="MFD2740381.1"/>
    <property type="molecule type" value="Genomic_DNA"/>
</dbReference>
<reference evidence="4" key="1">
    <citation type="journal article" date="2019" name="Int. J. Syst. Evol. Microbiol.">
        <title>The Global Catalogue of Microorganisms (GCM) 10K type strain sequencing project: providing services to taxonomists for standard genome sequencing and annotation.</title>
        <authorList>
            <consortium name="The Broad Institute Genomics Platform"/>
            <consortium name="The Broad Institute Genome Sequencing Center for Infectious Disease"/>
            <person name="Wu L."/>
            <person name="Ma J."/>
        </authorList>
    </citation>
    <scope>NUCLEOTIDE SEQUENCE [LARGE SCALE GENOMIC DNA]</scope>
    <source>
        <strain evidence="4">TISTR 2562</strain>
    </source>
</reference>
<feature type="signal peptide" evidence="2">
    <location>
        <begin position="1"/>
        <end position="22"/>
    </location>
</feature>
<comment type="caution">
    <text evidence="3">The sequence shown here is derived from an EMBL/GenBank/DDBJ whole genome shotgun (WGS) entry which is preliminary data.</text>
</comment>
<evidence type="ECO:0000313" key="4">
    <source>
        <dbReference type="Proteomes" id="UP001597474"/>
    </source>
</evidence>
<protein>
    <recommendedName>
        <fullName evidence="5">Argininosuccinate lyase</fullName>
    </recommendedName>
</protein>
<organism evidence="3 4">
    <name type="scientific">Sulfitobacter aestuarii</name>
    <dbReference type="NCBI Taxonomy" id="2161676"/>
    <lineage>
        <taxon>Bacteria</taxon>
        <taxon>Pseudomonadati</taxon>
        <taxon>Pseudomonadota</taxon>
        <taxon>Alphaproteobacteria</taxon>
        <taxon>Rhodobacterales</taxon>
        <taxon>Roseobacteraceae</taxon>
        <taxon>Sulfitobacter</taxon>
    </lineage>
</organism>
<evidence type="ECO:0000256" key="1">
    <source>
        <dbReference type="SAM" id="MobiDB-lite"/>
    </source>
</evidence>
<keyword evidence="2" id="KW-0732">Signal</keyword>
<sequence>MSRAVIVALGLAVLTGCAGPNAGSSPAPHERQMPSNTEPGLHVSGHANIGVVRNF</sequence>
<feature type="chain" id="PRO_5047070158" description="Argininosuccinate lyase" evidence="2">
    <location>
        <begin position="23"/>
        <end position="55"/>
    </location>
</feature>
<gene>
    <name evidence="3" type="ORF">ACFSUD_12410</name>
</gene>
<feature type="region of interest" description="Disordered" evidence="1">
    <location>
        <begin position="19"/>
        <end position="55"/>
    </location>
</feature>
<dbReference type="RefSeq" id="WP_386374884.1">
    <property type="nucleotide sequence ID" value="NZ_JBHUMP010000010.1"/>
</dbReference>